<gene>
    <name evidence="3" type="ORF">A2358_03420</name>
</gene>
<feature type="chain" id="PRO_5009583278" description="DUF916 domain-containing protein" evidence="2">
    <location>
        <begin position="23"/>
        <end position="306"/>
    </location>
</feature>
<reference evidence="3 4" key="1">
    <citation type="journal article" date="2016" name="Nat. Commun.">
        <title>Thousands of microbial genomes shed light on interconnected biogeochemical processes in an aquifer system.</title>
        <authorList>
            <person name="Anantharaman K."/>
            <person name="Brown C.T."/>
            <person name="Hug L.A."/>
            <person name="Sharon I."/>
            <person name="Castelle C.J."/>
            <person name="Probst A.J."/>
            <person name="Thomas B.C."/>
            <person name="Singh A."/>
            <person name="Wilkins M.J."/>
            <person name="Karaoz U."/>
            <person name="Brodie E.L."/>
            <person name="Williams K.H."/>
            <person name="Hubbard S.S."/>
            <person name="Banfield J.F."/>
        </authorList>
    </citation>
    <scope>NUCLEOTIDE SEQUENCE [LARGE SCALE GENOMIC DNA]</scope>
</reference>
<name>A0A1G2IUT3_9BACT</name>
<feature type="transmembrane region" description="Helical" evidence="1">
    <location>
        <begin position="261"/>
        <end position="284"/>
    </location>
</feature>
<keyword evidence="2" id="KW-0732">Signal</keyword>
<comment type="caution">
    <text evidence="3">The sequence shown here is derived from an EMBL/GenBank/DDBJ whole genome shotgun (WGS) entry which is preliminary data.</text>
</comment>
<dbReference type="STRING" id="1802223.A2358_03420"/>
<accession>A0A1G2IUT3</accession>
<dbReference type="AlphaFoldDB" id="A0A1G2IUT3"/>
<evidence type="ECO:0000256" key="1">
    <source>
        <dbReference type="SAM" id="Phobius"/>
    </source>
</evidence>
<protein>
    <recommendedName>
        <fullName evidence="5">DUF916 domain-containing protein</fullName>
    </recommendedName>
</protein>
<evidence type="ECO:0000313" key="3">
    <source>
        <dbReference type="EMBL" id="OGZ78347.1"/>
    </source>
</evidence>
<proteinExistence type="predicted"/>
<evidence type="ECO:0000256" key="2">
    <source>
        <dbReference type="SAM" id="SignalP"/>
    </source>
</evidence>
<evidence type="ECO:0008006" key="5">
    <source>
        <dbReference type="Google" id="ProtNLM"/>
    </source>
</evidence>
<evidence type="ECO:0000313" key="4">
    <source>
        <dbReference type="Proteomes" id="UP000178650"/>
    </source>
</evidence>
<keyword evidence="1" id="KW-1133">Transmembrane helix</keyword>
<keyword evidence="1" id="KW-0472">Membrane</keyword>
<sequence length="306" mass="34260">MKKRFFLFALLLFFLSFSSALAASDTSVVIQPAKIEITASPDQKLSRSFSVINRSNFFVKLKLTVKDYKQVSEDGKLEFYDAKNEQASLWLVPQYLEIGLKPLETKTVGIVVDVPKDFSGGGHYGAILFQSVGNSENINTNNFGELVLLTVTGSNIKTSATIRSVDFSTGLIQQGKTADFNFKIKNDGNTHFDAQAKLVVKDWLGKEIGNYNIGSLTVYPKTSRLFKWRWNNTPFMGIYKAEVLLSNSTVNAQFTSIDGKWFIIFPWQMAVLFLLLALAIFALVKYRKNIVSLTKSLFNLKLIIGA</sequence>
<dbReference type="Proteomes" id="UP000178650">
    <property type="component" value="Unassembled WGS sequence"/>
</dbReference>
<dbReference type="EMBL" id="MHPJ01000023">
    <property type="protein sequence ID" value="OGZ78347.1"/>
    <property type="molecule type" value="Genomic_DNA"/>
</dbReference>
<organism evidence="3 4">
    <name type="scientific">Candidatus Staskawiczbacteria bacterium RIFOXYB1_FULL_37_44</name>
    <dbReference type="NCBI Taxonomy" id="1802223"/>
    <lineage>
        <taxon>Bacteria</taxon>
        <taxon>Candidatus Staskawicziibacteriota</taxon>
    </lineage>
</organism>
<keyword evidence="1" id="KW-0812">Transmembrane</keyword>
<feature type="signal peptide" evidence="2">
    <location>
        <begin position="1"/>
        <end position="22"/>
    </location>
</feature>